<accession>A0A382B177</accession>
<dbReference type="AlphaFoldDB" id="A0A382B177"/>
<name>A0A382B177_9ZZZZ</name>
<proteinExistence type="predicted"/>
<dbReference type="EMBL" id="UINC01027580">
    <property type="protein sequence ID" value="SVB07062.1"/>
    <property type="molecule type" value="Genomic_DNA"/>
</dbReference>
<protein>
    <submittedName>
        <fullName evidence="1">Uncharacterized protein</fullName>
    </submittedName>
</protein>
<gene>
    <name evidence="1" type="ORF">METZ01_LOCUS159916</name>
</gene>
<organism evidence="1">
    <name type="scientific">marine metagenome</name>
    <dbReference type="NCBI Taxonomy" id="408172"/>
    <lineage>
        <taxon>unclassified sequences</taxon>
        <taxon>metagenomes</taxon>
        <taxon>ecological metagenomes</taxon>
    </lineage>
</organism>
<evidence type="ECO:0000313" key="1">
    <source>
        <dbReference type="EMBL" id="SVB07062.1"/>
    </source>
</evidence>
<sequence length="40" mass="4491">MYVVEGKLLFVQIGKTETLRELEIMHDVWGSLQMVGSPVG</sequence>
<reference evidence="1" key="1">
    <citation type="submission" date="2018-05" db="EMBL/GenBank/DDBJ databases">
        <authorList>
            <person name="Lanie J.A."/>
            <person name="Ng W.-L."/>
            <person name="Kazmierczak K.M."/>
            <person name="Andrzejewski T.M."/>
            <person name="Davidsen T.M."/>
            <person name="Wayne K.J."/>
            <person name="Tettelin H."/>
            <person name="Glass J.I."/>
            <person name="Rusch D."/>
            <person name="Podicherti R."/>
            <person name="Tsui H.-C.T."/>
            <person name="Winkler M.E."/>
        </authorList>
    </citation>
    <scope>NUCLEOTIDE SEQUENCE</scope>
</reference>